<feature type="signal peptide" evidence="2">
    <location>
        <begin position="1"/>
        <end position="25"/>
    </location>
</feature>
<comment type="caution">
    <text evidence="3">The sequence shown here is derived from an EMBL/GenBank/DDBJ whole genome shotgun (WGS) entry which is preliminary data.</text>
</comment>
<evidence type="ECO:0000313" key="7">
    <source>
        <dbReference type="Proteomes" id="UP000440367"/>
    </source>
</evidence>
<dbReference type="Proteomes" id="UP000440367">
    <property type="component" value="Unassembled WGS sequence"/>
</dbReference>
<dbReference type="EMBL" id="QXGD01000392">
    <property type="protein sequence ID" value="KAE9241008.1"/>
    <property type="molecule type" value="Genomic_DNA"/>
</dbReference>
<feature type="transmembrane region" description="Helical" evidence="1">
    <location>
        <begin position="214"/>
        <end position="234"/>
    </location>
</feature>
<protein>
    <submittedName>
        <fullName evidence="3">Uncharacterized protein</fullName>
    </submittedName>
</protein>
<proteinExistence type="predicted"/>
<accession>A0A6A3F8G7</accession>
<evidence type="ECO:0000313" key="6">
    <source>
        <dbReference type="Proteomes" id="UP000429523"/>
    </source>
</evidence>
<evidence type="ECO:0000313" key="4">
    <source>
        <dbReference type="EMBL" id="KAE9241008.1"/>
    </source>
</evidence>
<gene>
    <name evidence="4" type="ORF">PF002_g9468</name>
    <name evidence="5" type="ORF">PF008_g30109</name>
    <name evidence="3" type="ORF">PF009_g7950</name>
</gene>
<dbReference type="AlphaFoldDB" id="A0A6A3F8G7"/>
<evidence type="ECO:0000256" key="2">
    <source>
        <dbReference type="SAM" id="SignalP"/>
    </source>
</evidence>
<sequence length="235" mass="24996">MKLLRPCSGVTILVLIFRGIRPGAAGSTSSIREVNESPTYNERSAAMFSTIIPTPCTATTPCGEESGAEGNSSLYQFCSYTQEDYLNYAYKDTVYVLLEHYDDADCETLTSTDVYRADGKCHNSLNYALQVVVNTNGSVNVQSRTKTCDLGDWEDVFEPAPKANVNTGVCFPMEMHSAKLYLVDGTNDTSSSSSSGSGSATNAATIELSSSTPALFATPLALGLAMLVLASVVAV</sequence>
<evidence type="ECO:0000256" key="1">
    <source>
        <dbReference type="SAM" id="Phobius"/>
    </source>
</evidence>
<keyword evidence="1" id="KW-0472">Membrane</keyword>
<evidence type="ECO:0000313" key="3">
    <source>
        <dbReference type="EMBL" id="KAE8942274.1"/>
    </source>
</evidence>
<evidence type="ECO:0000313" key="5">
    <source>
        <dbReference type="EMBL" id="KAE9272418.1"/>
    </source>
</evidence>
<evidence type="ECO:0000313" key="8">
    <source>
        <dbReference type="Proteomes" id="UP000486351"/>
    </source>
</evidence>
<keyword evidence="1" id="KW-1133">Transmembrane helix</keyword>
<dbReference type="EMBL" id="QXFY01005405">
    <property type="protein sequence ID" value="KAE9272418.1"/>
    <property type="molecule type" value="Genomic_DNA"/>
</dbReference>
<feature type="chain" id="PRO_5036379432" evidence="2">
    <location>
        <begin position="26"/>
        <end position="235"/>
    </location>
</feature>
<reference evidence="6 7" key="1">
    <citation type="submission" date="2018-08" db="EMBL/GenBank/DDBJ databases">
        <title>Genomic investigation of the strawberry pathogen Phytophthora fragariae indicates pathogenicity is determined by transcriptional variation in three key races.</title>
        <authorList>
            <person name="Adams T.M."/>
            <person name="Armitage A.D."/>
            <person name="Sobczyk M.K."/>
            <person name="Bates H.J."/>
            <person name="Dunwell J.M."/>
            <person name="Nellist C.F."/>
            <person name="Harrison R.J."/>
        </authorList>
    </citation>
    <scope>NUCLEOTIDE SEQUENCE [LARGE SCALE GENOMIC DNA]</scope>
    <source>
        <strain evidence="4 7">BC-1</strain>
        <strain evidence="5 8">NOV-77</strain>
        <strain evidence="3 6">NOV-9</strain>
    </source>
</reference>
<dbReference type="Proteomes" id="UP000486351">
    <property type="component" value="Unassembled WGS sequence"/>
</dbReference>
<keyword evidence="2" id="KW-0732">Signal</keyword>
<name>A0A6A3F8G7_9STRA</name>
<organism evidence="3 6">
    <name type="scientific">Phytophthora fragariae</name>
    <dbReference type="NCBI Taxonomy" id="53985"/>
    <lineage>
        <taxon>Eukaryota</taxon>
        <taxon>Sar</taxon>
        <taxon>Stramenopiles</taxon>
        <taxon>Oomycota</taxon>
        <taxon>Peronosporomycetes</taxon>
        <taxon>Peronosporales</taxon>
        <taxon>Peronosporaceae</taxon>
        <taxon>Phytophthora</taxon>
    </lineage>
</organism>
<keyword evidence="1" id="KW-0812">Transmembrane</keyword>
<dbReference type="EMBL" id="QXGF01000314">
    <property type="protein sequence ID" value="KAE8942274.1"/>
    <property type="molecule type" value="Genomic_DNA"/>
</dbReference>
<dbReference type="Proteomes" id="UP000429523">
    <property type="component" value="Unassembled WGS sequence"/>
</dbReference>